<feature type="domain" description="NmrA-like" evidence="3">
    <location>
        <begin position="4"/>
        <end position="139"/>
    </location>
</feature>
<keyword evidence="1" id="KW-0521">NADP</keyword>
<dbReference type="AlphaFoldDB" id="A0A9P9DBB7"/>
<reference evidence="4" key="1">
    <citation type="journal article" date="2021" name="Nat. Commun.">
        <title>Genetic determinants of endophytism in the Arabidopsis root mycobiome.</title>
        <authorList>
            <person name="Mesny F."/>
            <person name="Miyauchi S."/>
            <person name="Thiergart T."/>
            <person name="Pickel B."/>
            <person name="Atanasova L."/>
            <person name="Karlsson M."/>
            <person name="Huettel B."/>
            <person name="Barry K.W."/>
            <person name="Haridas S."/>
            <person name="Chen C."/>
            <person name="Bauer D."/>
            <person name="Andreopoulos W."/>
            <person name="Pangilinan J."/>
            <person name="LaButti K."/>
            <person name="Riley R."/>
            <person name="Lipzen A."/>
            <person name="Clum A."/>
            <person name="Drula E."/>
            <person name="Henrissat B."/>
            <person name="Kohler A."/>
            <person name="Grigoriev I.V."/>
            <person name="Martin F.M."/>
            <person name="Hacquard S."/>
        </authorList>
    </citation>
    <scope>NUCLEOTIDE SEQUENCE</scope>
    <source>
        <strain evidence="4">MPI-CAGE-CH-0243</strain>
    </source>
</reference>
<keyword evidence="5" id="KW-1185">Reference proteome</keyword>
<accession>A0A9P9DBB7</accession>
<dbReference type="Gene3D" id="3.40.50.720">
    <property type="entry name" value="NAD(P)-binding Rossmann-like Domain"/>
    <property type="match status" value="1"/>
</dbReference>
<dbReference type="PANTHER" id="PTHR47706">
    <property type="entry name" value="NMRA-LIKE FAMILY PROTEIN"/>
    <property type="match status" value="1"/>
</dbReference>
<evidence type="ECO:0000313" key="4">
    <source>
        <dbReference type="EMBL" id="KAH7115827.1"/>
    </source>
</evidence>
<dbReference type="Proteomes" id="UP000700596">
    <property type="component" value="Unassembled WGS sequence"/>
</dbReference>
<dbReference type="InterPro" id="IPR051609">
    <property type="entry name" value="NmrA/Isoflavone_reductase-like"/>
</dbReference>
<evidence type="ECO:0000259" key="3">
    <source>
        <dbReference type="Pfam" id="PF05368"/>
    </source>
</evidence>
<sequence length="326" mass="35723">MEVKNIAVLGPRGTVGKAIIANLIKHGARFNIVAVTRPTSTYELPSDGATNITHRTADFSSLESLTEAFAVQDTVLNCISGCATQYEPTKLIIDAAVAAGVKFYFANEFVGKVDSEQYRRMPEAFIGSKIRTRELLGELSREGKIQWTALNGGPFFDMWLMKGPAGFDIPNKHVRIYGTGNNPLFWTPLSVIASTAVTMILNPSLCQNRPVYIAPIPNLTQNTILKAVESVLSIKLSVEHVDIEKINRHARIALERGEAGKAMKGLAIGGQFYEGDAGNDFSAWVENEKFGVKEISLEDAIRDAVETWGLDTPVVEAMYRIEACEI</sequence>
<comment type="caution">
    <text evidence="4">The sequence shown here is derived from an EMBL/GenBank/DDBJ whole genome shotgun (WGS) entry which is preliminary data.</text>
</comment>
<proteinExistence type="predicted"/>
<evidence type="ECO:0000313" key="5">
    <source>
        <dbReference type="Proteomes" id="UP000700596"/>
    </source>
</evidence>
<dbReference type="OrthoDB" id="419598at2759"/>
<organism evidence="4 5">
    <name type="scientific">Dendryphion nanum</name>
    <dbReference type="NCBI Taxonomy" id="256645"/>
    <lineage>
        <taxon>Eukaryota</taxon>
        <taxon>Fungi</taxon>
        <taxon>Dikarya</taxon>
        <taxon>Ascomycota</taxon>
        <taxon>Pezizomycotina</taxon>
        <taxon>Dothideomycetes</taxon>
        <taxon>Pleosporomycetidae</taxon>
        <taxon>Pleosporales</taxon>
        <taxon>Torulaceae</taxon>
        <taxon>Dendryphion</taxon>
    </lineage>
</organism>
<dbReference type="PANTHER" id="PTHR47706:SF10">
    <property type="entry name" value="NMRA-LIKE DOMAIN-CONTAINING PROTEIN"/>
    <property type="match status" value="1"/>
</dbReference>
<dbReference type="GO" id="GO:0016491">
    <property type="term" value="F:oxidoreductase activity"/>
    <property type="evidence" value="ECO:0007669"/>
    <property type="project" value="UniProtKB-KW"/>
</dbReference>
<gene>
    <name evidence="4" type="ORF">B0J11DRAFT_538547</name>
</gene>
<dbReference type="SUPFAM" id="SSF51735">
    <property type="entry name" value="NAD(P)-binding Rossmann-fold domains"/>
    <property type="match status" value="1"/>
</dbReference>
<dbReference type="EMBL" id="JAGMWT010000015">
    <property type="protein sequence ID" value="KAH7115827.1"/>
    <property type="molecule type" value="Genomic_DNA"/>
</dbReference>
<dbReference type="InterPro" id="IPR008030">
    <property type="entry name" value="NmrA-like"/>
</dbReference>
<evidence type="ECO:0000256" key="1">
    <source>
        <dbReference type="ARBA" id="ARBA00022857"/>
    </source>
</evidence>
<protein>
    <submittedName>
        <fullName evidence="4">Isoflavone reductase family protein</fullName>
    </submittedName>
</protein>
<name>A0A9P9DBB7_9PLEO</name>
<dbReference type="InterPro" id="IPR036291">
    <property type="entry name" value="NAD(P)-bd_dom_sf"/>
</dbReference>
<dbReference type="Pfam" id="PF05368">
    <property type="entry name" value="NmrA"/>
    <property type="match status" value="1"/>
</dbReference>
<evidence type="ECO:0000256" key="2">
    <source>
        <dbReference type="ARBA" id="ARBA00023002"/>
    </source>
</evidence>
<keyword evidence="2" id="KW-0560">Oxidoreductase</keyword>